<evidence type="ECO:0000313" key="1">
    <source>
        <dbReference type="EMBL" id="KKN32897.1"/>
    </source>
</evidence>
<reference evidence="1" key="1">
    <citation type="journal article" date="2015" name="Nature">
        <title>Complex archaea that bridge the gap between prokaryotes and eukaryotes.</title>
        <authorList>
            <person name="Spang A."/>
            <person name="Saw J.H."/>
            <person name="Jorgensen S.L."/>
            <person name="Zaremba-Niedzwiedzka K."/>
            <person name="Martijn J."/>
            <person name="Lind A.E."/>
            <person name="van Eijk R."/>
            <person name="Schleper C."/>
            <person name="Guy L."/>
            <person name="Ettema T.J."/>
        </authorList>
    </citation>
    <scope>NUCLEOTIDE SEQUENCE</scope>
</reference>
<proteinExistence type="predicted"/>
<dbReference type="EMBL" id="LAZR01002221">
    <property type="protein sequence ID" value="KKN32897.1"/>
    <property type="molecule type" value="Genomic_DNA"/>
</dbReference>
<name>A0A0F9Q7C6_9ZZZZ</name>
<organism evidence="1">
    <name type="scientific">marine sediment metagenome</name>
    <dbReference type="NCBI Taxonomy" id="412755"/>
    <lineage>
        <taxon>unclassified sequences</taxon>
        <taxon>metagenomes</taxon>
        <taxon>ecological metagenomes</taxon>
    </lineage>
</organism>
<sequence length="81" mass="9885">MTKMSERLDIIEKIKKIPYRNFEILDDLIKIIKKIIEGKREIMYSDIINLIIREGYLGENYKQIIIWCNYKIRLGKYFVEI</sequence>
<gene>
    <name evidence="1" type="ORF">LCGC14_0809240</name>
</gene>
<protein>
    <submittedName>
        <fullName evidence="1">Uncharacterized protein</fullName>
    </submittedName>
</protein>
<accession>A0A0F9Q7C6</accession>
<dbReference type="AlphaFoldDB" id="A0A0F9Q7C6"/>
<comment type="caution">
    <text evidence="1">The sequence shown here is derived from an EMBL/GenBank/DDBJ whole genome shotgun (WGS) entry which is preliminary data.</text>
</comment>